<dbReference type="Pfam" id="PF10023">
    <property type="entry name" value="Aminopep"/>
    <property type="match status" value="1"/>
</dbReference>
<gene>
    <name evidence="2" type="ORF">J2X09_004025</name>
</gene>
<reference evidence="2 3" key="1">
    <citation type="submission" date="2023-07" db="EMBL/GenBank/DDBJ databases">
        <title>Sorghum-associated microbial communities from plants grown in Nebraska, USA.</title>
        <authorList>
            <person name="Schachtman D."/>
        </authorList>
    </citation>
    <scope>NUCLEOTIDE SEQUENCE [LARGE SCALE GENOMIC DNA]</scope>
    <source>
        <strain evidence="2 3">BE240</strain>
    </source>
</reference>
<dbReference type="Proteomes" id="UP001265550">
    <property type="component" value="Unassembled WGS sequence"/>
</dbReference>
<proteinExistence type="predicted"/>
<keyword evidence="2" id="KW-0645">Protease</keyword>
<dbReference type="EMBL" id="JAVDWE010000013">
    <property type="protein sequence ID" value="MDR7096268.1"/>
    <property type="molecule type" value="Genomic_DNA"/>
</dbReference>
<dbReference type="InterPro" id="IPR014553">
    <property type="entry name" value="Aminopept"/>
</dbReference>
<evidence type="ECO:0000313" key="2">
    <source>
        <dbReference type="EMBL" id="MDR7096268.1"/>
    </source>
</evidence>
<keyword evidence="3" id="KW-1185">Reference proteome</keyword>
<name>A0ABU1VGE2_9BURK</name>
<feature type="chain" id="PRO_5047139864" evidence="1">
    <location>
        <begin position="21"/>
        <end position="364"/>
    </location>
</feature>
<protein>
    <submittedName>
        <fullName evidence="2">Aminopeptidase</fullName>
    </submittedName>
</protein>
<sequence>MRRCLVLLTFALLGAGCSSTTGVGYYWQSVTGHLRLMQAARPVDDWLADSRTPERLKTQLALAQRIRAFAVTDLGLPDNASYHRYADLRRRAAVYNVVAAPALSLNLQSWCFPVAGCVGYRGYFDEADARAFARSLPTDLEVAVYPVPAYSTLGWMNWAGGDPLLNTFISYPEGELARIVFHELSHQVAYARGDTEFNESFATTVERLGGSRWLETRGSAQARIDYATFDQRRRAFRALTFSTRQRLQAIYQDMALEAAEKTRRKTEVMADFRRTYQDLKRDWGGFAGYDPFVAQANNASFAAQAAYDGLVPAFEALFEREGRDFRRFYDAVRTLAALPKEERRARLQGLAPLAHLASPPGAPP</sequence>
<evidence type="ECO:0000256" key="1">
    <source>
        <dbReference type="SAM" id="SignalP"/>
    </source>
</evidence>
<dbReference type="PIRSF" id="PIRSF029285">
    <property type="entry name" value="Aminopept"/>
    <property type="match status" value="1"/>
</dbReference>
<comment type="caution">
    <text evidence="2">The sequence shown here is derived from an EMBL/GenBank/DDBJ whole genome shotgun (WGS) entry which is preliminary data.</text>
</comment>
<feature type="signal peptide" evidence="1">
    <location>
        <begin position="1"/>
        <end position="20"/>
    </location>
</feature>
<dbReference type="PROSITE" id="PS51257">
    <property type="entry name" value="PROKAR_LIPOPROTEIN"/>
    <property type="match status" value="1"/>
</dbReference>
<keyword evidence="1" id="KW-0732">Signal</keyword>
<organism evidence="2 3">
    <name type="scientific">Hydrogenophaga laconesensis</name>
    <dbReference type="NCBI Taxonomy" id="1805971"/>
    <lineage>
        <taxon>Bacteria</taxon>
        <taxon>Pseudomonadati</taxon>
        <taxon>Pseudomonadota</taxon>
        <taxon>Betaproteobacteria</taxon>
        <taxon>Burkholderiales</taxon>
        <taxon>Comamonadaceae</taxon>
        <taxon>Hydrogenophaga</taxon>
    </lineage>
</organism>
<accession>A0ABU1VGE2</accession>
<dbReference type="GO" id="GO:0004177">
    <property type="term" value="F:aminopeptidase activity"/>
    <property type="evidence" value="ECO:0007669"/>
    <property type="project" value="UniProtKB-KW"/>
</dbReference>
<evidence type="ECO:0000313" key="3">
    <source>
        <dbReference type="Proteomes" id="UP001265550"/>
    </source>
</evidence>
<keyword evidence="2" id="KW-0031">Aminopeptidase</keyword>
<dbReference type="RefSeq" id="WP_204735043.1">
    <property type="nucleotide sequence ID" value="NZ_JAVDWE010000013.1"/>
</dbReference>
<keyword evidence="2" id="KW-0378">Hydrolase</keyword>